<dbReference type="SUPFAM" id="SSF51658">
    <property type="entry name" value="Xylose isomerase-like"/>
    <property type="match status" value="1"/>
</dbReference>
<dbReference type="PANTHER" id="PTHR12110:SF41">
    <property type="entry name" value="INOSOSE DEHYDRATASE"/>
    <property type="match status" value="1"/>
</dbReference>
<keyword evidence="2" id="KW-0413">Isomerase</keyword>
<feature type="domain" description="Xylose isomerase-like TIM barrel" evidence="1">
    <location>
        <begin position="25"/>
        <end position="232"/>
    </location>
</feature>
<proteinExistence type="predicted"/>
<dbReference type="Proteomes" id="UP001519273">
    <property type="component" value="Unassembled WGS sequence"/>
</dbReference>
<dbReference type="InterPro" id="IPR036237">
    <property type="entry name" value="Xyl_isomerase-like_sf"/>
</dbReference>
<dbReference type="RefSeq" id="WP_209845904.1">
    <property type="nucleotide sequence ID" value="NZ_CBCRVE010000002.1"/>
</dbReference>
<gene>
    <name evidence="2" type="ORF">J2Z20_000981</name>
</gene>
<evidence type="ECO:0000259" key="1">
    <source>
        <dbReference type="Pfam" id="PF01261"/>
    </source>
</evidence>
<sequence>MNKFPVAVQPYTVREALVKDYIGTLERIAQIGYQGIELGCPPEGMAISEQKAILDRLGLRVIGTHAGFDTLDFDPDLISDYLDEVNGGRYVAVSLRFNSKEDVLIKAEKMNVIGAKFRKRGVQFLYHNHNWEFVRYDGEYALDILLRETDPAFVQMELDTYWVKRGGEEPTEYLSKLKNRCPLLHIKDVEDGEDQFFAEIGEGILDFKAIARAAEEVGTKWLIVEQDQSRRDPFESLAISYRNLKEMGLI</sequence>
<dbReference type="InterPro" id="IPR013022">
    <property type="entry name" value="Xyl_isomerase-like_TIM-brl"/>
</dbReference>
<comment type="caution">
    <text evidence="2">The sequence shown here is derived from an EMBL/GenBank/DDBJ whole genome shotgun (WGS) entry which is preliminary data.</text>
</comment>
<dbReference type="Pfam" id="PF01261">
    <property type="entry name" value="AP_endonuc_2"/>
    <property type="match status" value="1"/>
</dbReference>
<dbReference type="GO" id="GO:0016853">
    <property type="term" value="F:isomerase activity"/>
    <property type="evidence" value="ECO:0007669"/>
    <property type="project" value="UniProtKB-KW"/>
</dbReference>
<protein>
    <submittedName>
        <fullName evidence="2">Sugar phosphate isomerase/epimerase</fullName>
    </submittedName>
</protein>
<reference evidence="2 3" key="1">
    <citation type="submission" date="2021-03" db="EMBL/GenBank/DDBJ databases">
        <title>Genomic Encyclopedia of Type Strains, Phase IV (KMG-IV): sequencing the most valuable type-strain genomes for metagenomic binning, comparative biology and taxonomic classification.</title>
        <authorList>
            <person name="Goeker M."/>
        </authorList>
    </citation>
    <scope>NUCLEOTIDE SEQUENCE [LARGE SCALE GENOMIC DNA]</scope>
    <source>
        <strain evidence="2 3">DSM 23491</strain>
    </source>
</reference>
<keyword evidence="3" id="KW-1185">Reference proteome</keyword>
<organism evidence="2 3">
    <name type="scientific">Paenibacillus sediminis</name>
    <dbReference type="NCBI Taxonomy" id="664909"/>
    <lineage>
        <taxon>Bacteria</taxon>
        <taxon>Bacillati</taxon>
        <taxon>Bacillota</taxon>
        <taxon>Bacilli</taxon>
        <taxon>Bacillales</taxon>
        <taxon>Paenibacillaceae</taxon>
        <taxon>Paenibacillus</taxon>
    </lineage>
</organism>
<dbReference type="InterPro" id="IPR050312">
    <property type="entry name" value="IolE/XylAMocC-like"/>
</dbReference>
<accession>A0ABS4H0R9</accession>
<name>A0ABS4H0R9_9BACL</name>
<dbReference type="PANTHER" id="PTHR12110">
    <property type="entry name" value="HYDROXYPYRUVATE ISOMERASE"/>
    <property type="match status" value="1"/>
</dbReference>
<evidence type="ECO:0000313" key="2">
    <source>
        <dbReference type="EMBL" id="MBP1936120.1"/>
    </source>
</evidence>
<evidence type="ECO:0000313" key="3">
    <source>
        <dbReference type="Proteomes" id="UP001519273"/>
    </source>
</evidence>
<dbReference type="EMBL" id="JAGGKP010000001">
    <property type="protein sequence ID" value="MBP1936120.1"/>
    <property type="molecule type" value="Genomic_DNA"/>
</dbReference>
<dbReference type="Gene3D" id="3.20.20.150">
    <property type="entry name" value="Divalent-metal-dependent TIM barrel enzymes"/>
    <property type="match status" value="1"/>
</dbReference>